<sequence>MRNAASVVWQKLFEEQEYAFITGDLGFMALEPVRDKLGKWFINGGISEQNIVSVAAGMSKMGVQTWAYSIAPFIYARPFEQIRNDVCLNKLPVKLVGNGGGYAYGSMGSSHHAIEDYGVMLTLQGMNVHVPAFAEDVEHAVRRMATTPEPAYLRLGRCEKPKDFVLPAYAPWRQLLEGEGPVLVVIGPLVGSYIAPLLALAPSKRPSLWVLTEMPAGLDELPELMIQEIKAGRSLVVVEEHVAHGSAGHHLLARLHAQAIAPATFQHFCAQGYPSGFYGSQVYHRQESNIDANHVLKAILG</sequence>
<dbReference type="InterPro" id="IPR005475">
    <property type="entry name" value="Transketolase-like_Pyr-bd"/>
</dbReference>
<evidence type="ECO:0000313" key="2">
    <source>
        <dbReference type="EMBL" id="MBC3881864.1"/>
    </source>
</evidence>
<dbReference type="Gene3D" id="3.40.50.920">
    <property type="match status" value="1"/>
</dbReference>
<dbReference type="PANTHER" id="PTHR43825">
    <property type="entry name" value="PYRUVATE DEHYDROGENASE E1 COMPONENT"/>
    <property type="match status" value="1"/>
</dbReference>
<dbReference type="InterPro" id="IPR009014">
    <property type="entry name" value="Transketo_C/PFOR_II"/>
</dbReference>
<comment type="caution">
    <text evidence="2">The sequence shown here is derived from an EMBL/GenBank/DDBJ whole genome shotgun (WGS) entry which is preliminary data.</text>
</comment>
<reference evidence="2" key="1">
    <citation type="submission" date="2020-08" db="EMBL/GenBank/DDBJ databases">
        <title>Novel species isolated from subtropical streams in China.</title>
        <authorList>
            <person name="Lu H."/>
        </authorList>
    </citation>
    <scope>NUCLEOTIDE SEQUENCE</scope>
    <source>
        <strain evidence="2">LX22W</strain>
    </source>
</reference>
<dbReference type="InterPro" id="IPR051157">
    <property type="entry name" value="PDH/Transketolase"/>
</dbReference>
<dbReference type="Gene3D" id="3.40.50.970">
    <property type="match status" value="1"/>
</dbReference>
<name>A0A923KTQ6_9BURK</name>
<gene>
    <name evidence="2" type="ORF">H8K36_10795</name>
</gene>
<dbReference type="Proteomes" id="UP000627446">
    <property type="component" value="Unassembled WGS sequence"/>
</dbReference>
<accession>A0A923KTQ6</accession>
<feature type="domain" description="Transketolase-like pyrimidine-binding" evidence="1">
    <location>
        <begin position="1"/>
        <end position="162"/>
    </location>
</feature>
<evidence type="ECO:0000313" key="3">
    <source>
        <dbReference type="Proteomes" id="UP000627446"/>
    </source>
</evidence>
<dbReference type="Pfam" id="PF02779">
    <property type="entry name" value="Transket_pyr"/>
    <property type="match status" value="1"/>
</dbReference>
<keyword evidence="3" id="KW-1185">Reference proteome</keyword>
<dbReference type="CDD" id="cd07033">
    <property type="entry name" value="TPP_PYR_DXS_TK_like"/>
    <property type="match status" value="1"/>
</dbReference>
<evidence type="ECO:0000259" key="1">
    <source>
        <dbReference type="SMART" id="SM00861"/>
    </source>
</evidence>
<dbReference type="InterPro" id="IPR029061">
    <property type="entry name" value="THDP-binding"/>
</dbReference>
<dbReference type="EMBL" id="JACOFZ010000003">
    <property type="protein sequence ID" value="MBC3881864.1"/>
    <property type="molecule type" value="Genomic_DNA"/>
</dbReference>
<protein>
    <submittedName>
        <fullName evidence="2">Transketolase</fullName>
    </submittedName>
</protein>
<organism evidence="2 3">
    <name type="scientific">Undibacterium nitidum</name>
    <dbReference type="NCBI Taxonomy" id="2762298"/>
    <lineage>
        <taxon>Bacteria</taxon>
        <taxon>Pseudomonadati</taxon>
        <taxon>Pseudomonadota</taxon>
        <taxon>Betaproteobacteria</taxon>
        <taxon>Burkholderiales</taxon>
        <taxon>Oxalobacteraceae</taxon>
        <taxon>Undibacterium</taxon>
    </lineage>
</organism>
<dbReference type="SUPFAM" id="SSF52518">
    <property type="entry name" value="Thiamin diphosphate-binding fold (THDP-binding)"/>
    <property type="match status" value="1"/>
</dbReference>
<dbReference type="SMART" id="SM00861">
    <property type="entry name" value="Transket_pyr"/>
    <property type="match status" value="1"/>
</dbReference>
<proteinExistence type="predicted"/>
<dbReference type="AlphaFoldDB" id="A0A923KTQ6"/>
<dbReference type="PANTHER" id="PTHR43825:SF5">
    <property type="entry name" value="HYPOTHETICAL TRANSKETOLASE FAMILY PROTEIN"/>
    <property type="match status" value="1"/>
</dbReference>
<dbReference type="RefSeq" id="WP_186916476.1">
    <property type="nucleotide sequence ID" value="NZ_JACOFZ010000003.1"/>
</dbReference>